<gene>
    <name evidence="4" type="ORF">GCM10009539_56320</name>
</gene>
<evidence type="ECO:0000313" key="4">
    <source>
        <dbReference type="EMBL" id="GAA0263143.1"/>
    </source>
</evidence>
<protein>
    <recommendedName>
        <fullName evidence="3">N-acetyltransferase domain-containing protein</fullName>
    </recommendedName>
</protein>
<name>A0ABP3EJN8_9ACTN</name>
<keyword evidence="5" id="KW-1185">Reference proteome</keyword>
<proteinExistence type="predicted"/>
<comment type="caution">
    <text evidence="4">The sequence shown here is derived from an EMBL/GenBank/DDBJ whole genome shotgun (WGS) entry which is preliminary data.</text>
</comment>
<keyword evidence="2" id="KW-0012">Acyltransferase</keyword>
<dbReference type="Pfam" id="PF00583">
    <property type="entry name" value="Acetyltransf_1"/>
    <property type="match status" value="1"/>
</dbReference>
<sequence length="171" mass="18198">MTFDAVRPAGDDELAGLAEVEKASEAPFTEAGITMPADYVSADELRKCAVVLVVPGPSGAPVGFAAVDAVDGAAHLSQLSVDAAYGRRGHGRGLLAAVIGWARRGGYPAVTLTTFRDIPWNGPFYRRYGFVELDEADLTPGLREARDHEIAMGLDDLSPRCAMRRPLRADA</sequence>
<dbReference type="Proteomes" id="UP001500967">
    <property type="component" value="Unassembled WGS sequence"/>
</dbReference>
<dbReference type="InterPro" id="IPR000182">
    <property type="entry name" value="GNAT_dom"/>
</dbReference>
<dbReference type="PROSITE" id="PS51186">
    <property type="entry name" value="GNAT"/>
    <property type="match status" value="1"/>
</dbReference>
<evidence type="ECO:0000313" key="5">
    <source>
        <dbReference type="Proteomes" id="UP001500967"/>
    </source>
</evidence>
<accession>A0ABP3EJN8</accession>
<dbReference type="InterPro" id="IPR016181">
    <property type="entry name" value="Acyl_CoA_acyltransferase"/>
</dbReference>
<dbReference type="PANTHER" id="PTHR43800:SF1">
    <property type="entry name" value="PEPTIDYL-LYSINE N-ACETYLTRANSFERASE YJAB"/>
    <property type="match status" value="1"/>
</dbReference>
<dbReference type="SUPFAM" id="SSF55729">
    <property type="entry name" value="Acyl-CoA N-acyltransferases (Nat)"/>
    <property type="match status" value="1"/>
</dbReference>
<evidence type="ECO:0000256" key="1">
    <source>
        <dbReference type="ARBA" id="ARBA00022679"/>
    </source>
</evidence>
<dbReference type="EMBL" id="BAAAGX010000023">
    <property type="protein sequence ID" value="GAA0263143.1"/>
    <property type="molecule type" value="Genomic_DNA"/>
</dbReference>
<keyword evidence="1" id="KW-0808">Transferase</keyword>
<dbReference type="RefSeq" id="WP_344651939.1">
    <property type="nucleotide sequence ID" value="NZ_BAAAGX010000023.1"/>
</dbReference>
<evidence type="ECO:0000256" key="2">
    <source>
        <dbReference type="ARBA" id="ARBA00023315"/>
    </source>
</evidence>
<feature type="domain" description="N-acetyltransferase" evidence="3">
    <location>
        <begin position="4"/>
        <end position="149"/>
    </location>
</feature>
<dbReference type="CDD" id="cd04301">
    <property type="entry name" value="NAT_SF"/>
    <property type="match status" value="1"/>
</dbReference>
<evidence type="ECO:0000259" key="3">
    <source>
        <dbReference type="PROSITE" id="PS51186"/>
    </source>
</evidence>
<organism evidence="4 5">
    <name type="scientific">Cryptosporangium japonicum</name>
    <dbReference type="NCBI Taxonomy" id="80872"/>
    <lineage>
        <taxon>Bacteria</taxon>
        <taxon>Bacillati</taxon>
        <taxon>Actinomycetota</taxon>
        <taxon>Actinomycetes</taxon>
        <taxon>Cryptosporangiales</taxon>
        <taxon>Cryptosporangiaceae</taxon>
        <taxon>Cryptosporangium</taxon>
    </lineage>
</organism>
<reference evidence="5" key="1">
    <citation type="journal article" date="2019" name="Int. J. Syst. Evol. Microbiol.">
        <title>The Global Catalogue of Microorganisms (GCM) 10K type strain sequencing project: providing services to taxonomists for standard genome sequencing and annotation.</title>
        <authorList>
            <consortium name="The Broad Institute Genomics Platform"/>
            <consortium name="The Broad Institute Genome Sequencing Center for Infectious Disease"/>
            <person name="Wu L."/>
            <person name="Ma J."/>
        </authorList>
    </citation>
    <scope>NUCLEOTIDE SEQUENCE [LARGE SCALE GENOMIC DNA]</scope>
    <source>
        <strain evidence="5">JCM 10425</strain>
    </source>
</reference>
<dbReference type="PANTHER" id="PTHR43800">
    <property type="entry name" value="PEPTIDYL-LYSINE N-ACETYLTRANSFERASE YJAB"/>
    <property type="match status" value="1"/>
</dbReference>
<dbReference type="Gene3D" id="3.40.630.30">
    <property type="match status" value="1"/>
</dbReference>